<protein>
    <recommendedName>
        <fullName evidence="8">Peptidase S1 domain-containing protein</fullName>
    </recommendedName>
</protein>
<dbReference type="GO" id="GO:0006508">
    <property type="term" value="P:proteolysis"/>
    <property type="evidence" value="ECO:0007669"/>
    <property type="project" value="UniProtKB-KW"/>
</dbReference>
<evidence type="ECO:0000256" key="4">
    <source>
        <dbReference type="ARBA" id="ARBA00023240"/>
    </source>
</evidence>
<dbReference type="PRINTS" id="PR00722">
    <property type="entry name" value="CHYMOTRYPSIN"/>
</dbReference>
<reference evidence="9" key="1">
    <citation type="submission" date="2021-02" db="EMBL/GenBank/DDBJ databases">
        <authorList>
            <person name="Steward A R."/>
        </authorList>
    </citation>
    <scope>NUCLEOTIDE SEQUENCE</scope>
</reference>
<keyword evidence="3" id="KW-1015">Disulfide bond</keyword>
<comment type="function">
    <text evidence="5">Fibrinolytic activity; shows preferential cleavage of Arg-Gly bonds in all three fibrinogen chains. Contact with the caterpillars causes severe bleeding, due the anticoagulant effect of the protein.</text>
</comment>
<keyword evidence="7" id="KW-0720">Serine protease</keyword>
<evidence type="ECO:0000259" key="8">
    <source>
        <dbReference type="PROSITE" id="PS50240"/>
    </source>
</evidence>
<dbReference type="PANTHER" id="PTHR24253:SF153">
    <property type="entry name" value="SERINE PROTEASE HEPSIN"/>
    <property type="match status" value="1"/>
</dbReference>
<dbReference type="InterPro" id="IPR043504">
    <property type="entry name" value="Peptidase_S1_PA_chymotrypsin"/>
</dbReference>
<keyword evidence="10" id="KW-1185">Reference proteome</keyword>
<keyword evidence="7" id="KW-0378">Hydrolase</keyword>
<keyword evidence="7" id="KW-0645">Protease</keyword>
<dbReference type="InterPro" id="IPR009003">
    <property type="entry name" value="Peptidase_S1_PA"/>
</dbReference>
<dbReference type="PROSITE" id="PS00135">
    <property type="entry name" value="TRYPSIN_SER"/>
    <property type="match status" value="1"/>
</dbReference>
<dbReference type="InterPro" id="IPR018114">
    <property type="entry name" value="TRYPSIN_HIS"/>
</dbReference>
<dbReference type="PANTHER" id="PTHR24253">
    <property type="entry name" value="TRANSMEMBRANE PROTEASE SERINE"/>
    <property type="match status" value="1"/>
</dbReference>
<dbReference type="SUPFAM" id="SSF50494">
    <property type="entry name" value="Trypsin-like serine proteases"/>
    <property type="match status" value="1"/>
</dbReference>
<dbReference type="FunFam" id="2.40.10.10:FF:000068">
    <property type="entry name" value="transmembrane protease serine 2"/>
    <property type="match status" value="1"/>
</dbReference>
<dbReference type="GO" id="GO:0004252">
    <property type="term" value="F:serine-type endopeptidase activity"/>
    <property type="evidence" value="ECO:0007669"/>
    <property type="project" value="InterPro"/>
</dbReference>
<dbReference type="InterPro" id="IPR001254">
    <property type="entry name" value="Trypsin_dom"/>
</dbReference>
<dbReference type="InterPro" id="IPR001314">
    <property type="entry name" value="Peptidase_S1A"/>
</dbReference>
<comment type="subcellular location">
    <subcellularLocation>
        <location evidence="1">Secreted</location>
        <location evidence="1">Extracellular space</location>
    </subcellularLocation>
</comment>
<feature type="domain" description="Peptidase S1" evidence="8">
    <location>
        <begin position="25"/>
        <end position="246"/>
    </location>
</feature>
<evidence type="ECO:0000256" key="7">
    <source>
        <dbReference type="RuleBase" id="RU363034"/>
    </source>
</evidence>
<dbReference type="Pfam" id="PF00089">
    <property type="entry name" value="Trypsin"/>
    <property type="match status" value="1"/>
</dbReference>
<dbReference type="InterPro" id="IPR033116">
    <property type="entry name" value="TRYPSIN_SER"/>
</dbReference>
<name>A0A821NJ05_9NEOP</name>
<sequence>MTIYIHVWTFVSVFKAVKNDMEGFVVGGEYAQIAQYPHSVFLDINCGDSYICGGSLVTNHLVLTAAHCLSSCNSVRRDHIIIKFGHEVIDRMRTQSVRKYVKHRHYNDETLVFDIAMVMARNAIELGRFVKRVALMAKYPKQPSAGYMAGWGVVNSEQEETVVLKATVQKFQPNNVCSLLGNLPAGTYCAGPIRGSGAPDQGDSGSAFVIQGYIQIGIVSYKNPRYSLVVYTNTTYHYDWILRTAERLNCN</sequence>
<accession>A0A821NJ05</accession>
<proteinExistence type="predicted"/>
<dbReference type="OrthoDB" id="6380398at2759"/>
<dbReference type="Proteomes" id="UP000663880">
    <property type="component" value="Unassembled WGS sequence"/>
</dbReference>
<dbReference type="Gene3D" id="2.40.10.10">
    <property type="entry name" value="Trypsin-like serine proteases"/>
    <property type="match status" value="1"/>
</dbReference>
<evidence type="ECO:0000313" key="10">
    <source>
        <dbReference type="Proteomes" id="UP000663880"/>
    </source>
</evidence>
<keyword evidence="6" id="KW-1205">Fibrinolytic toxin</keyword>
<dbReference type="AlphaFoldDB" id="A0A821NJ05"/>
<evidence type="ECO:0000256" key="6">
    <source>
        <dbReference type="ARBA" id="ARBA00084094"/>
    </source>
</evidence>
<dbReference type="GO" id="GO:0005576">
    <property type="term" value="C:extracellular region"/>
    <property type="evidence" value="ECO:0007669"/>
    <property type="project" value="UniProtKB-SubCell"/>
</dbReference>
<gene>
    <name evidence="9" type="ORF">PMACD_LOCUS2685</name>
</gene>
<evidence type="ECO:0000256" key="2">
    <source>
        <dbReference type="ARBA" id="ARBA00022656"/>
    </source>
</evidence>
<evidence type="ECO:0000256" key="1">
    <source>
        <dbReference type="ARBA" id="ARBA00004239"/>
    </source>
</evidence>
<evidence type="ECO:0000313" key="9">
    <source>
        <dbReference type="EMBL" id="CAF4787211.1"/>
    </source>
</evidence>
<dbReference type="PROSITE" id="PS00134">
    <property type="entry name" value="TRYPSIN_HIS"/>
    <property type="match status" value="1"/>
</dbReference>
<dbReference type="SMART" id="SM00020">
    <property type="entry name" value="Tryp_SPc"/>
    <property type="match status" value="1"/>
</dbReference>
<organism evidence="9 10">
    <name type="scientific">Pieris macdunnoughi</name>
    <dbReference type="NCBI Taxonomy" id="345717"/>
    <lineage>
        <taxon>Eukaryota</taxon>
        <taxon>Metazoa</taxon>
        <taxon>Ecdysozoa</taxon>
        <taxon>Arthropoda</taxon>
        <taxon>Hexapoda</taxon>
        <taxon>Insecta</taxon>
        <taxon>Pterygota</taxon>
        <taxon>Neoptera</taxon>
        <taxon>Endopterygota</taxon>
        <taxon>Lepidoptera</taxon>
        <taxon>Glossata</taxon>
        <taxon>Ditrysia</taxon>
        <taxon>Papilionoidea</taxon>
        <taxon>Pieridae</taxon>
        <taxon>Pierinae</taxon>
        <taxon>Pieris</taxon>
    </lineage>
</organism>
<dbReference type="PROSITE" id="PS50240">
    <property type="entry name" value="TRYPSIN_DOM"/>
    <property type="match status" value="1"/>
</dbReference>
<evidence type="ECO:0000256" key="3">
    <source>
        <dbReference type="ARBA" id="ARBA00023157"/>
    </source>
</evidence>
<evidence type="ECO:0000256" key="5">
    <source>
        <dbReference type="ARBA" id="ARBA00055534"/>
    </source>
</evidence>
<keyword evidence="4" id="KW-1199">Hemostasis impairing toxin</keyword>
<dbReference type="EMBL" id="CAJOBZ010000004">
    <property type="protein sequence ID" value="CAF4787211.1"/>
    <property type="molecule type" value="Genomic_DNA"/>
</dbReference>
<keyword evidence="2" id="KW-0800">Toxin</keyword>
<comment type="caution">
    <text evidence="9">The sequence shown here is derived from an EMBL/GenBank/DDBJ whole genome shotgun (WGS) entry which is preliminary data.</text>
</comment>
<dbReference type="GO" id="GO:0090729">
    <property type="term" value="F:toxin activity"/>
    <property type="evidence" value="ECO:0007669"/>
    <property type="project" value="UniProtKB-KW"/>
</dbReference>